<evidence type="ECO:0000313" key="2">
    <source>
        <dbReference type="Proteomes" id="UP000054007"/>
    </source>
</evidence>
<gene>
    <name evidence="1" type="ORF">CYLTODRAFT_407233</name>
</gene>
<dbReference type="AlphaFoldDB" id="A0A0D7BQL5"/>
<dbReference type="EMBL" id="KN880441">
    <property type="protein sequence ID" value="KIY72707.1"/>
    <property type="molecule type" value="Genomic_DNA"/>
</dbReference>
<reference evidence="1 2" key="1">
    <citation type="journal article" date="2015" name="Fungal Genet. Biol.">
        <title>Evolution of novel wood decay mechanisms in Agaricales revealed by the genome sequences of Fistulina hepatica and Cylindrobasidium torrendii.</title>
        <authorList>
            <person name="Floudas D."/>
            <person name="Held B.W."/>
            <person name="Riley R."/>
            <person name="Nagy L.G."/>
            <person name="Koehler G."/>
            <person name="Ransdell A.S."/>
            <person name="Younus H."/>
            <person name="Chow J."/>
            <person name="Chiniquy J."/>
            <person name="Lipzen A."/>
            <person name="Tritt A."/>
            <person name="Sun H."/>
            <person name="Haridas S."/>
            <person name="LaButti K."/>
            <person name="Ohm R.A."/>
            <person name="Kues U."/>
            <person name="Blanchette R.A."/>
            <person name="Grigoriev I.V."/>
            <person name="Minto R.E."/>
            <person name="Hibbett D.S."/>
        </authorList>
    </citation>
    <scope>NUCLEOTIDE SEQUENCE [LARGE SCALE GENOMIC DNA]</scope>
    <source>
        <strain evidence="1 2">FP15055 ss-10</strain>
    </source>
</reference>
<accession>A0A0D7BQL5</accession>
<proteinExistence type="predicted"/>
<dbReference type="Proteomes" id="UP000054007">
    <property type="component" value="Unassembled WGS sequence"/>
</dbReference>
<protein>
    <submittedName>
        <fullName evidence="1">Uncharacterized protein</fullName>
    </submittedName>
</protein>
<name>A0A0D7BQL5_9AGAR</name>
<organism evidence="1 2">
    <name type="scientific">Cylindrobasidium torrendii FP15055 ss-10</name>
    <dbReference type="NCBI Taxonomy" id="1314674"/>
    <lineage>
        <taxon>Eukaryota</taxon>
        <taxon>Fungi</taxon>
        <taxon>Dikarya</taxon>
        <taxon>Basidiomycota</taxon>
        <taxon>Agaricomycotina</taxon>
        <taxon>Agaricomycetes</taxon>
        <taxon>Agaricomycetidae</taxon>
        <taxon>Agaricales</taxon>
        <taxon>Marasmiineae</taxon>
        <taxon>Physalacriaceae</taxon>
        <taxon>Cylindrobasidium</taxon>
    </lineage>
</organism>
<sequence length="235" mass="26951">MLVLVTMMCAEKPYEKCATAQRDEQYIERMRRFGSRVGAVSSEGETAKAAVMDNFYYPSIIEWIVMPISIHFQHTNTGFSYAGTETATWAIIAAKTYNYNGMQEAHSYSTKPRFLAPTYTERGKLRHNFPPMAVPRHPIPGNLRLCCGVTISQKKRHKRDPDSKLSVSRITGGHLIRNEHESRFPTIPRFSTLLPQQSAGLRARFRRRRNGEWHKKRESDTACRLPLKLDGGNHR</sequence>
<evidence type="ECO:0000313" key="1">
    <source>
        <dbReference type="EMBL" id="KIY72707.1"/>
    </source>
</evidence>
<keyword evidence="2" id="KW-1185">Reference proteome</keyword>